<dbReference type="Proteomes" id="UP000245778">
    <property type="component" value="Unassembled WGS sequence"/>
</dbReference>
<dbReference type="AlphaFoldDB" id="A0A0S2W4V4"/>
<evidence type="ECO:0000256" key="4">
    <source>
        <dbReference type="ARBA" id="ARBA00022670"/>
    </source>
</evidence>
<keyword evidence="5 9" id="KW-0479">Metal-binding</keyword>
<comment type="similarity">
    <text evidence="2 9">Belongs to the peptidase M18 family.</text>
</comment>
<reference evidence="11 13" key="1">
    <citation type="journal article" date="2015" name="Nat. Commun.">
        <title>Production of butyrate from lysine and the Amadori product fructoselysine by a human gut commensal.</title>
        <authorList>
            <person name="Bui T.P."/>
            <person name="Ritari J."/>
            <person name="Boeren S."/>
            <person name="de Waard P."/>
            <person name="Plugge C.M."/>
            <person name="de Vos W.M."/>
        </authorList>
    </citation>
    <scope>NUCLEOTIDE SEQUENCE [LARGE SCALE GENOMIC DNA]</scope>
    <source>
        <strain evidence="11 13">AF211</strain>
    </source>
</reference>
<evidence type="ECO:0000256" key="2">
    <source>
        <dbReference type="ARBA" id="ARBA00008290"/>
    </source>
</evidence>
<dbReference type="SUPFAM" id="SSF101821">
    <property type="entry name" value="Aminopeptidase/glucanase lid domain"/>
    <property type="match status" value="1"/>
</dbReference>
<dbReference type="EC" id="3.4.11.-" evidence="10"/>
<dbReference type="Gene3D" id="2.30.250.10">
    <property type="entry name" value="Aminopeptidase i, Domain 2"/>
    <property type="match status" value="1"/>
</dbReference>
<dbReference type="KEGG" id="ibu:IB211_01776c"/>
<dbReference type="OrthoDB" id="89722at2"/>
<keyword evidence="13" id="KW-1185">Reference proteome</keyword>
<dbReference type="InterPro" id="IPR001948">
    <property type="entry name" value="Peptidase_M18"/>
</dbReference>
<evidence type="ECO:0000256" key="5">
    <source>
        <dbReference type="ARBA" id="ARBA00022723"/>
    </source>
</evidence>
<dbReference type="Gene3D" id="3.40.630.10">
    <property type="entry name" value="Zn peptidases"/>
    <property type="match status" value="1"/>
</dbReference>
<evidence type="ECO:0000256" key="9">
    <source>
        <dbReference type="RuleBase" id="RU004386"/>
    </source>
</evidence>
<dbReference type="PANTHER" id="PTHR28570:SF2">
    <property type="entry name" value="M18 FAMILY AMINOPEPTIDASE 1-RELATED"/>
    <property type="match status" value="1"/>
</dbReference>
<accession>A0A0S2W4V4</accession>
<evidence type="ECO:0000313" key="12">
    <source>
        <dbReference type="EMBL" id="PVY47014.1"/>
    </source>
</evidence>
<dbReference type="NCBIfam" id="NF002600">
    <property type="entry name" value="PRK02256.1"/>
    <property type="match status" value="1"/>
</dbReference>
<evidence type="ECO:0000256" key="7">
    <source>
        <dbReference type="ARBA" id="ARBA00022833"/>
    </source>
</evidence>
<dbReference type="InterPro" id="IPR023358">
    <property type="entry name" value="Peptidase_M18_dom2"/>
</dbReference>
<sequence>MEEKQKTTGEKRREALLYQQKNGYDCLSPADESAMRAYSEDYKKFLDSSMTEREAVDTAISLAEARGFKPLVRGMELRPGDKVYRSNRGKAVMLAVVGSQPLDQGAKIGAAHIDSPRLDLKPSPLYEDAELAFLKTHYYGGIRKYQWVTIPLELHGVVALKDGSVVKVAIGSAAGDPLFTIDDLLPHLGAEQSKKPLGEAIPGENLNILVGSRPFQDDEGDQRVKLAIMDILNQKYGIVEEDFISAELSVVPAFHASDIGFDRSLIGAYGHDDRVCAYAALAALLDLEETPARTAVCMLADKEEIGSEGVTGMQSAAFDTFMSDLCDAQKVSLKACYEKSFCLSTDVTAAYDPNFPEVYEKRNSARINYGIGFCKYTGARGKSGSSDASAEVVAMVRRIMDDAGVIWQMAELGKVDAGGGGTVACYMANRDIDTLDAGVPVLSMHAPFETVSKLDCYMTYKGIKAVYLSK</sequence>
<evidence type="ECO:0000256" key="8">
    <source>
        <dbReference type="ARBA" id="ARBA00023049"/>
    </source>
</evidence>
<dbReference type="GO" id="GO:0004177">
    <property type="term" value="F:aminopeptidase activity"/>
    <property type="evidence" value="ECO:0007669"/>
    <property type="project" value="UniProtKB-KW"/>
</dbReference>
<comment type="cofactor">
    <cofactor evidence="1 10">
        <name>Zn(2+)</name>
        <dbReference type="ChEBI" id="CHEBI:29105"/>
    </cofactor>
</comment>
<name>A0A0S2W4V4_9FIRM</name>
<dbReference type="GO" id="GO:0006508">
    <property type="term" value="P:proteolysis"/>
    <property type="evidence" value="ECO:0007669"/>
    <property type="project" value="UniProtKB-KW"/>
</dbReference>
<evidence type="ECO:0000256" key="10">
    <source>
        <dbReference type="RuleBase" id="RU004387"/>
    </source>
</evidence>
<keyword evidence="4 9" id="KW-0645">Protease</keyword>
<evidence type="ECO:0000256" key="1">
    <source>
        <dbReference type="ARBA" id="ARBA00001947"/>
    </source>
</evidence>
<dbReference type="EMBL" id="QEKK01000011">
    <property type="protein sequence ID" value="PVY47014.1"/>
    <property type="molecule type" value="Genomic_DNA"/>
</dbReference>
<dbReference type="STRING" id="1297617.IB211_01776c"/>
<dbReference type="GO" id="GO:0005737">
    <property type="term" value="C:cytoplasm"/>
    <property type="evidence" value="ECO:0007669"/>
    <property type="project" value="UniProtKB-ARBA"/>
</dbReference>
<dbReference type="GeneID" id="93229076"/>
<dbReference type="EMBL" id="CP011307">
    <property type="protein sequence ID" value="ALP94167.1"/>
    <property type="molecule type" value="Genomic_DNA"/>
</dbReference>
<dbReference type="Pfam" id="PF02127">
    <property type="entry name" value="Peptidase_M18"/>
    <property type="match status" value="1"/>
</dbReference>
<keyword evidence="3 9" id="KW-0031">Aminopeptidase</keyword>
<evidence type="ECO:0000256" key="6">
    <source>
        <dbReference type="ARBA" id="ARBA00022801"/>
    </source>
</evidence>
<dbReference type="RefSeq" id="WP_058117783.1">
    <property type="nucleotide sequence ID" value="NZ_CALICV010000146.1"/>
</dbReference>
<dbReference type="PATRIC" id="fig|1297617.4.peg.1825"/>
<dbReference type="Proteomes" id="UP000064844">
    <property type="component" value="Chromosome"/>
</dbReference>
<evidence type="ECO:0000313" key="11">
    <source>
        <dbReference type="EMBL" id="ALP94167.1"/>
    </source>
</evidence>
<evidence type="ECO:0000313" key="13">
    <source>
        <dbReference type="Proteomes" id="UP000064844"/>
    </source>
</evidence>
<proteinExistence type="inferred from homology"/>
<dbReference type="SUPFAM" id="SSF53187">
    <property type="entry name" value="Zn-dependent exopeptidases"/>
    <property type="match status" value="1"/>
</dbReference>
<keyword evidence="8 9" id="KW-0482">Metalloprotease</keyword>
<gene>
    <name evidence="12" type="ORF">C7373_11116</name>
    <name evidence="11" type="ORF">IB211_01776c</name>
</gene>
<dbReference type="PANTHER" id="PTHR28570">
    <property type="entry name" value="ASPARTYL AMINOPEPTIDASE"/>
    <property type="match status" value="1"/>
</dbReference>
<organism evidence="11 13">
    <name type="scientific">Intestinimonas butyriciproducens</name>
    <dbReference type="NCBI Taxonomy" id="1297617"/>
    <lineage>
        <taxon>Bacteria</taxon>
        <taxon>Bacillati</taxon>
        <taxon>Bacillota</taxon>
        <taxon>Clostridia</taxon>
        <taxon>Eubacteriales</taxon>
        <taxon>Intestinimonas</taxon>
    </lineage>
</organism>
<reference evidence="12 14" key="3">
    <citation type="submission" date="2018-04" db="EMBL/GenBank/DDBJ databases">
        <title>Genomic Encyclopedia of Type Strains, Phase IV (KMG-IV): sequencing the most valuable type-strain genomes for metagenomic binning, comparative biology and taxonomic classification.</title>
        <authorList>
            <person name="Goeker M."/>
        </authorList>
    </citation>
    <scope>NUCLEOTIDE SEQUENCE [LARGE SCALE GENOMIC DNA]</scope>
    <source>
        <strain evidence="12 14">DSM 26588</strain>
    </source>
</reference>
<evidence type="ECO:0000256" key="3">
    <source>
        <dbReference type="ARBA" id="ARBA00022438"/>
    </source>
</evidence>
<reference evidence="13" key="2">
    <citation type="submission" date="2015-04" db="EMBL/GenBank/DDBJ databases">
        <title>A butyrogenic pathway from the amino acid lysine in a human gut commensal.</title>
        <authorList>
            <person name="de Vos W.M."/>
            <person name="Bui N.T.P."/>
            <person name="Plugge C.M."/>
            <person name="Ritari J."/>
        </authorList>
    </citation>
    <scope>NUCLEOTIDE SEQUENCE [LARGE SCALE GENOMIC DNA]</scope>
    <source>
        <strain evidence="13">AF211</strain>
    </source>
</reference>
<dbReference type="GO" id="GO:0008270">
    <property type="term" value="F:zinc ion binding"/>
    <property type="evidence" value="ECO:0007669"/>
    <property type="project" value="InterPro"/>
</dbReference>
<dbReference type="PRINTS" id="PR00932">
    <property type="entry name" value="AMINO1PTASE"/>
</dbReference>
<keyword evidence="7 9" id="KW-0862">Zinc</keyword>
<dbReference type="GO" id="GO:0008237">
    <property type="term" value="F:metallopeptidase activity"/>
    <property type="evidence" value="ECO:0007669"/>
    <property type="project" value="UniProtKB-KW"/>
</dbReference>
<protein>
    <recommendedName>
        <fullName evidence="10">M18 family aminopeptidase</fullName>
        <ecNumber evidence="10">3.4.11.-</ecNumber>
    </recommendedName>
</protein>
<evidence type="ECO:0000313" key="14">
    <source>
        <dbReference type="Proteomes" id="UP000245778"/>
    </source>
</evidence>
<dbReference type="eggNOG" id="COG1362">
    <property type="taxonomic scope" value="Bacteria"/>
</dbReference>
<keyword evidence="6 9" id="KW-0378">Hydrolase</keyword>